<dbReference type="CTD" id="151306"/>
<dbReference type="OrthoDB" id="8817982at2759"/>
<organism evidence="1 2">
    <name type="scientific">Thamnophis sirtalis</name>
    <dbReference type="NCBI Taxonomy" id="35019"/>
    <lineage>
        <taxon>Eukaryota</taxon>
        <taxon>Metazoa</taxon>
        <taxon>Chordata</taxon>
        <taxon>Craniata</taxon>
        <taxon>Vertebrata</taxon>
        <taxon>Euteleostomi</taxon>
        <taxon>Lepidosauria</taxon>
        <taxon>Squamata</taxon>
        <taxon>Bifurcata</taxon>
        <taxon>Unidentata</taxon>
        <taxon>Episquamata</taxon>
        <taxon>Toxicofera</taxon>
        <taxon>Serpentes</taxon>
        <taxon>Colubroidea</taxon>
        <taxon>Colubridae</taxon>
        <taxon>Natricinae</taxon>
        <taxon>Thamnophis</taxon>
    </lineage>
</organism>
<evidence type="ECO:0000313" key="1">
    <source>
        <dbReference type="Proteomes" id="UP000504617"/>
    </source>
</evidence>
<accession>A0A6I9YDM4</accession>
<sequence length="80" mass="8977">MTNSGCDQQGVKRTKINGCFSPIFQTETPKDAMSDDVIHRIPVAPRLAKELLQPQVMPWKSPPHANFLTPFLATDLFLHC</sequence>
<name>A0A6I9YDM4_9SAUR</name>
<proteinExistence type="predicted"/>
<keyword evidence="1" id="KW-1185">Reference proteome</keyword>
<dbReference type="RefSeq" id="XP_013922257.1">
    <property type="nucleotide sequence ID" value="XM_014066782.1"/>
</dbReference>
<protein>
    <submittedName>
        <fullName evidence="2">G-protein coupled bile acid receptor 1 isoform X2</fullName>
    </submittedName>
</protein>
<gene>
    <name evidence="2" type="primary">GPBAR1</name>
</gene>
<reference evidence="2" key="1">
    <citation type="submission" date="2025-08" db="UniProtKB">
        <authorList>
            <consortium name="RefSeq"/>
        </authorList>
    </citation>
    <scope>IDENTIFICATION</scope>
    <source>
        <tissue evidence="2">Skeletal muscle</tissue>
    </source>
</reference>
<dbReference type="GeneID" id="106549199"/>
<dbReference type="Proteomes" id="UP000504617">
    <property type="component" value="Unplaced"/>
</dbReference>
<evidence type="ECO:0000313" key="2">
    <source>
        <dbReference type="RefSeq" id="XP_013922257.1"/>
    </source>
</evidence>
<keyword evidence="2" id="KW-0675">Receptor</keyword>
<dbReference type="AlphaFoldDB" id="A0A6I9YDM4"/>